<dbReference type="InterPro" id="IPR036514">
    <property type="entry name" value="SGNH_hydro_sf"/>
</dbReference>
<dbReference type="PANTHER" id="PTHR45648">
    <property type="entry name" value="GDSL LIPASE/ACYLHYDROLASE FAMILY PROTEIN (AFU_ORTHOLOGUE AFUA_4G14700)"/>
    <property type="match status" value="1"/>
</dbReference>
<comment type="caution">
    <text evidence="2">The sequence shown here is derived from an EMBL/GenBank/DDBJ whole genome shotgun (WGS) entry which is preliminary data.</text>
</comment>
<sequence>MLGTALDFLRVFSLARPQLPTVDSIAPLYDTIFSFGDSYTTIGYDPNQGINVVPDVGGTSSGGNSWPQFLATADSNRSIALYDFAVGGAATNNSALYFAGQEVSIPDFPQQVATFEDFFSNPDGTAIKSGEAAWRPERTLFTVFFGINDVGLEVRNQEDPRAELPQIFGELATTSFLHHRVHHWMSTARGRAQSGVAQNEVFITKLKKSFSMLITSPILSCPATWSRMIVKLYASGARNFLILNIPPTQRTPFISALPERILAMYESDLNGYNVVLSDFVRTIEPAYNGTRVIFFDAHAVFDEILDKYADYGFTDNSTFCELYASIATQPALDLPQCGRPLAQYVWWNSGHPTWPVHQILASRIAAALLANASTTASSDVPKLSSNETTVPLGKSIRTASNLLLASALAAAIATRLNAT</sequence>
<dbReference type="Proteomes" id="UP000237144">
    <property type="component" value="Unassembled WGS sequence"/>
</dbReference>
<dbReference type="SUPFAM" id="SSF52266">
    <property type="entry name" value="SGNH hydrolase"/>
    <property type="match status" value="1"/>
</dbReference>
<dbReference type="Pfam" id="PF00657">
    <property type="entry name" value="Lipase_GDSL"/>
    <property type="match status" value="1"/>
</dbReference>
<accession>A0A2S5B7N4</accession>
<evidence type="ECO:0000256" key="1">
    <source>
        <dbReference type="ARBA" id="ARBA00022801"/>
    </source>
</evidence>
<dbReference type="GO" id="GO:0016788">
    <property type="term" value="F:hydrolase activity, acting on ester bonds"/>
    <property type="evidence" value="ECO:0007669"/>
    <property type="project" value="InterPro"/>
</dbReference>
<organism evidence="2 3">
    <name type="scientific">Rhodotorula taiwanensis</name>
    <dbReference type="NCBI Taxonomy" id="741276"/>
    <lineage>
        <taxon>Eukaryota</taxon>
        <taxon>Fungi</taxon>
        <taxon>Dikarya</taxon>
        <taxon>Basidiomycota</taxon>
        <taxon>Pucciniomycotina</taxon>
        <taxon>Microbotryomycetes</taxon>
        <taxon>Sporidiobolales</taxon>
        <taxon>Sporidiobolaceae</taxon>
        <taxon>Rhodotorula</taxon>
    </lineage>
</organism>
<evidence type="ECO:0008006" key="4">
    <source>
        <dbReference type="Google" id="ProtNLM"/>
    </source>
</evidence>
<dbReference type="AlphaFoldDB" id="A0A2S5B7N4"/>
<dbReference type="Gene3D" id="3.40.50.1110">
    <property type="entry name" value="SGNH hydrolase"/>
    <property type="match status" value="1"/>
</dbReference>
<dbReference type="CDD" id="cd01846">
    <property type="entry name" value="fatty_acyltransferase_like"/>
    <property type="match status" value="1"/>
</dbReference>
<dbReference type="InterPro" id="IPR001087">
    <property type="entry name" value="GDSL"/>
</dbReference>
<keyword evidence="1" id="KW-0378">Hydrolase</keyword>
<gene>
    <name evidence="2" type="ORF">BMF94_4188</name>
</gene>
<dbReference type="STRING" id="741276.A0A2S5B7N4"/>
<protein>
    <recommendedName>
        <fullName evidence="4">Triacylglycerol lipase</fullName>
    </recommendedName>
</protein>
<proteinExistence type="predicted"/>
<dbReference type="OrthoDB" id="1600564at2759"/>
<dbReference type="PANTHER" id="PTHR45648:SF22">
    <property type="entry name" value="GDSL LIPASE_ACYLHYDROLASE FAMILY PROTEIN (AFU_ORTHOLOGUE AFUA_4G14700)"/>
    <property type="match status" value="1"/>
</dbReference>
<name>A0A2S5B7N4_9BASI</name>
<dbReference type="InterPro" id="IPR051058">
    <property type="entry name" value="GDSL_Est/Lipase"/>
</dbReference>
<evidence type="ECO:0000313" key="3">
    <source>
        <dbReference type="Proteomes" id="UP000237144"/>
    </source>
</evidence>
<keyword evidence="3" id="KW-1185">Reference proteome</keyword>
<reference evidence="2 3" key="1">
    <citation type="journal article" date="2018" name="Front. Microbiol.">
        <title>Prospects for Fungal Bioremediation of Acidic Radioactive Waste Sites: Characterization and Genome Sequence of Rhodotorula taiwanensis MD1149.</title>
        <authorList>
            <person name="Tkavc R."/>
            <person name="Matrosova V.Y."/>
            <person name="Grichenko O.E."/>
            <person name="Gostincar C."/>
            <person name="Volpe R.P."/>
            <person name="Klimenkova P."/>
            <person name="Gaidamakova E.K."/>
            <person name="Zhou C.E."/>
            <person name="Stewart B.J."/>
            <person name="Lyman M.G."/>
            <person name="Malfatti S.A."/>
            <person name="Rubinfeld B."/>
            <person name="Courtot M."/>
            <person name="Singh J."/>
            <person name="Dalgard C.L."/>
            <person name="Hamilton T."/>
            <person name="Frey K.G."/>
            <person name="Gunde-Cimerman N."/>
            <person name="Dugan L."/>
            <person name="Daly M.J."/>
        </authorList>
    </citation>
    <scope>NUCLEOTIDE SEQUENCE [LARGE SCALE GENOMIC DNA]</scope>
    <source>
        <strain evidence="2 3">MD1149</strain>
    </source>
</reference>
<evidence type="ECO:0000313" key="2">
    <source>
        <dbReference type="EMBL" id="POY72779.1"/>
    </source>
</evidence>
<dbReference type="EMBL" id="PJQD01000047">
    <property type="protein sequence ID" value="POY72779.1"/>
    <property type="molecule type" value="Genomic_DNA"/>
</dbReference>